<protein>
    <recommendedName>
        <fullName evidence="1">SAP domain-containing protein</fullName>
    </recommendedName>
</protein>
<dbReference type="Gene3D" id="1.10.720.30">
    <property type="entry name" value="SAP domain"/>
    <property type="match status" value="1"/>
</dbReference>
<evidence type="ECO:0000313" key="2">
    <source>
        <dbReference type="EMBL" id="QEK79111.1"/>
    </source>
</evidence>
<feature type="domain" description="SAP" evidence="1">
    <location>
        <begin position="10"/>
        <end position="44"/>
    </location>
</feature>
<sequence length="242" mass="28259">MRPTLVDILETYFSKEELKTFLEEAGLKKSGTKRELAERLVNESNYDPAFLLSRLTKEDLLWILEEEFGLSFPRSTKKQELIDAILNEVEEIPEGYDRRQSYEMTHTRGNRNLEKAILKSLKIFKPYRFEKESELEGQLVVHLRNTIEGAEITPQKAGAKRGDAFVPDIVIENFAVEIKFFKRGTSRAEWDRSIGQAVRYYIDGKYDKVFLFVVDHAGIVPEEDIEKYEELLPWLKVIISKY</sequence>
<accession>A0A5C0XQW6</accession>
<organism evidence="2 3">
    <name type="scientific">Pyrococcus furiosus (strain ATCC 43587 / DSM 3638 / JCM 8422 / Vc1)</name>
    <dbReference type="NCBI Taxonomy" id="186497"/>
    <lineage>
        <taxon>Archaea</taxon>
        <taxon>Methanobacteriati</taxon>
        <taxon>Methanobacteriota</taxon>
        <taxon>Thermococci</taxon>
        <taxon>Thermococcales</taxon>
        <taxon>Thermococcaceae</taxon>
        <taxon>Pyrococcus</taxon>
    </lineage>
</organism>
<dbReference type="InterPro" id="IPR036361">
    <property type="entry name" value="SAP_dom_sf"/>
</dbReference>
<dbReference type="Proteomes" id="UP000324354">
    <property type="component" value="Chromosome"/>
</dbReference>
<dbReference type="GeneID" id="13300788"/>
<evidence type="ECO:0000259" key="1">
    <source>
        <dbReference type="PROSITE" id="PS50800"/>
    </source>
</evidence>
<name>A0A5C0XQW6_PYRFU</name>
<dbReference type="AlphaFoldDB" id="A0A5C0XQW6"/>
<dbReference type="RefSeq" id="WP_011012630.1">
    <property type="nucleotide sequence ID" value="NC_003413.1"/>
</dbReference>
<dbReference type="EMBL" id="CP023154">
    <property type="protein sequence ID" value="QEK79111.1"/>
    <property type="molecule type" value="Genomic_DNA"/>
</dbReference>
<dbReference type="Pfam" id="PF18953">
    <property type="entry name" value="SAP_new25"/>
    <property type="match status" value="1"/>
</dbReference>
<reference evidence="2 3" key="1">
    <citation type="submission" date="2017-08" db="EMBL/GenBank/DDBJ databases">
        <title>Resequencing and Reannotation of the genome of Pyrococcus furiosus type strain DSM3638.</title>
        <authorList>
            <person name="Reichelt R.M."/>
            <person name="Bunk B."/>
        </authorList>
    </citation>
    <scope>NUCLEOTIDE SEQUENCE [LARGE SCALE GENOMIC DNA]</scope>
    <source>
        <strain evidence="2 3">DSM 3638</strain>
    </source>
</reference>
<evidence type="ECO:0000313" key="3">
    <source>
        <dbReference type="Proteomes" id="UP000324354"/>
    </source>
</evidence>
<proteinExistence type="predicted"/>
<dbReference type="GeneID" id="41713296"/>
<dbReference type="PROSITE" id="PS50800">
    <property type="entry name" value="SAP"/>
    <property type="match status" value="1"/>
</dbReference>
<dbReference type="SUPFAM" id="SSF68906">
    <property type="entry name" value="SAP domain"/>
    <property type="match status" value="1"/>
</dbReference>
<dbReference type="OrthoDB" id="380722at2157"/>
<gene>
    <name evidence="2" type="ORF">PFDSM3638_07440</name>
</gene>
<dbReference type="InterPro" id="IPR003034">
    <property type="entry name" value="SAP_dom"/>
</dbReference>